<protein>
    <recommendedName>
        <fullName evidence="4">Anti-sigma factor</fullName>
    </recommendedName>
</protein>
<keyword evidence="1" id="KW-0812">Transmembrane</keyword>
<gene>
    <name evidence="2" type="ORF">AOPFMNJM_1707</name>
</gene>
<comment type="caution">
    <text evidence="2">The sequence shown here is derived from an EMBL/GenBank/DDBJ whole genome shotgun (WGS) entry which is preliminary data.</text>
</comment>
<organism evidence="2 3">
    <name type="scientific">Methylobacterium jeotgali</name>
    <dbReference type="NCBI Taxonomy" id="381630"/>
    <lineage>
        <taxon>Bacteria</taxon>
        <taxon>Pseudomonadati</taxon>
        <taxon>Pseudomonadota</taxon>
        <taxon>Alphaproteobacteria</taxon>
        <taxon>Hyphomicrobiales</taxon>
        <taxon>Methylobacteriaceae</taxon>
        <taxon>Methylobacterium</taxon>
    </lineage>
</organism>
<dbReference type="RefSeq" id="WP_238275066.1">
    <property type="nucleotide sequence ID" value="NZ_BPQR01000027.1"/>
</dbReference>
<feature type="transmembrane region" description="Helical" evidence="1">
    <location>
        <begin position="102"/>
        <end position="125"/>
    </location>
</feature>
<proteinExistence type="predicted"/>
<dbReference type="Proteomes" id="UP001055102">
    <property type="component" value="Unassembled WGS sequence"/>
</dbReference>
<dbReference type="EMBL" id="BPQR01000027">
    <property type="protein sequence ID" value="GJE06391.1"/>
    <property type="molecule type" value="Genomic_DNA"/>
</dbReference>
<keyword evidence="1" id="KW-0472">Membrane</keyword>
<evidence type="ECO:0000256" key="1">
    <source>
        <dbReference type="SAM" id="Phobius"/>
    </source>
</evidence>
<evidence type="ECO:0008006" key="4">
    <source>
        <dbReference type="Google" id="ProtNLM"/>
    </source>
</evidence>
<evidence type="ECO:0000313" key="2">
    <source>
        <dbReference type="EMBL" id="GJE06391.1"/>
    </source>
</evidence>
<reference evidence="2" key="2">
    <citation type="submission" date="2021-08" db="EMBL/GenBank/DDBJ databases">
        <authorList>
            <person name="Tani A."/>
            <person name="Ola A."/>
            <person name="Ogura Y."/>
            <person name="Katsura K."/>
            <person name="Hayashi T."/>
        </authorList>
    </citation>
    <scope>NUCLEOTIDE SEQUENCE</scope>
    <source>
        <strain evidence="2">LMG 23639</strain>
    </source>
</reference>
<reference evidence="2" key="1">
    <citation type="journal article" date="2021" name="Front. Microbiol.">
        <title>Comprehensive Comparative Genomics and Phenotyping of Methylobacterium Species.</title>
        <authorList>
            <person name="Alessa O."/>
            <person name="Ogura Y."/>
            <person name="Fujitani Y."/>
            <person name="Takami H."/>
            <person name="Hayashi T."/>
            <person name="Sahin N."/>
            <person name="Tani A."/>
        </authorList>
    </citation>
    <scope>NUCLEOTIDE SEQUENCE</scope>
    <source>
        <strain evidence="2">LMG 23639</strain>
    </source>
</reference>
<sequence length="232" mass="24195">MSRDEDRDTSHDKAPDDVDLLVPWHATERLSPEEATRLEAAIARDPAIARNLAAAREERAETVALNQGLGLPSARAREALFARIAAEAGPDRRPGLLERLRGALAGLSPGVLMGAGAAAALVIALQAGFLAQAYLHAPSGTGYETASAPTVESARGRFALVAFAPEATAGRIEALLRETGARIVDGPRPGGVYRLRLADEGIAPEALAGLVERLRGSGAVRLVAPESLPPAR</sequence>
<name>A0ABQ4SVX3_9HYPH</name>
<evidence type="ECO:0000313" key="3">
    <source>
        <dbReference type="Proteomes" id="UP001055102"/>
    </source>
</evidence>
<accession>A0ABQ4SVX3</accession>
<keyword evidence="1" id="KW-1133">Transmembrane helix</keyword>
<keyword evidence="3" id="KW-1185">Reference proteome</keyword>